<accession>A0A6J2W389</accession>
<feature type="region of interest" description="Disordered" evidence="1">
    <location>
        <begin position="88"/>
        <end position="146"/>
    </location>
</feature>
<dbReference type="CTD" id="109627607"/>
<evidence type="ECO:0000256" key="1">
    <source>
        <dbReference type="SAM" id="MobiDB-lite"/>
    </source>
</evidence>
<dbReference type="GeneID" id="115819253"/>
<evidence type="ECO:0000313" key="2">
    <source>
        <dbReference type="Proteomes" id="UP000504632"/>
    </source>
</evidence>
<protein>
    <submittedName>
        <fullName evidence="3">UPF0193 protein EVG1</fullName>
    </submittedName>
</protein>
<dbReference type="OrthoDB" id="189770at2759"/>
<dbReference type="InParanoid" id="A0A6J2W389"/>
<dbReference type="PANTHER" id="PTHR28348:SF1">
    <property type="entry name" value="UPF0193 PROTEIN EVG1"/>
    <property type="match status" value="1"/>
</dbReference>
<dbReference type="InterPro" id="IPR007914">
    <property type="entry name" value="UPF0193"/>
</dbReference>
<organism evidence="2 3">
    <name type="scientific">Chanos chanos</name>
    <name type="common">Milkfish</name>
    <name type="synonym">Mugil chanos</name>
    <dbReference type="NCBI Taxonomy" id="29144"/>
    <lineage>
        <taxon>Eukaryota</taxon>
        <taxon>Metazoa</taxon>
        <taxon>Chordata</taxon>
        <taxon>Craniata</taxon>
        <taxon>Vertebrata</taxon>
        <taxon>Euteleostomi</taxon>
        <taxon>Actinopterygii</taxon>
        <taxon>Neopterygii</taxon>
        <taxon>Teleostei</taxon>
        <taxon>Ostariophysi</taxon>
        <taxon>Gonorynchiformes</taxon>
        <taxon>Chanidae</taxon>
        <taxon>Chanos</taxon>
    </lineage>
</organism>
<gene>
    <name evidence="3" type="primary">c8h22orf23</name>
</gene>
<dbReference type="Pfam" id="PF05250">
    <property type="entry name" value="UPF0193"/>
    <property type="match status" value="1"/>
</dbReference>
<evidence type="ECO:0000313" key="3">
    <source>
        <dbReference type="RefSeq" id="XP_030638677.1"/>
    </source>
</evidence>
<dbReference type="PANTHER" id="PTHR28348">
    <property type="entry name" value="UPF0193 PROTEIN EVG1"/>
    <property type="match status" value="1"/>
</dbReference>
<sequence length="254" mass="29819">MDWEIRDDFTDVLQSFRRLDLKEDEDMEMERINCGPATAHDINSRGIWNCPRATKYSKETQDMLKLMMRESRLTNLQQRKINDQLEKGGALPLNCNPNSSAPPQPKPKIQKSVLPGKPLRRSAEKCRAGDNYTREKFRPSATRDLEKEKMRLQNLLATGQENPNPPQSEMVPKKMAVNVEERDRFQEVLDEIEERKEFLEEMFALGQGHKYHNLINTEISQKIRELEMIDKPRNAEMNCLWMKEKGKQWEAEDE</sequence>
<proteinExistence type="predicted"/>
<dbReference type="AlphaFoldDB" id="A0A6J2W389"/>
<feature type="compositionally biased region" description="Basic and acidic residues" evidence="1">
    <location>
        <begin position="121"/>
        <end position="146"/>
    </location>
</feature>
<reference evidence="3" key="1">
    <citation type="submission" date="2025-08" db="UniProtKB">
        <authorList>
            <consortium name="RefSeq"/>
        </authorList>
    </citation>
    <scope>IDENTIFICATION</scope>
</reference>
<dbReference type="RefSeq" id="XP_030638677.1">
    <property type="nucleotide sequence ID" value="XM_030782817.1"/>
</dbReference>
<name>A0A6J2W389_CHACN</name>
<keyword evidence="2" id="KW-1185">Reference proteome</keyword>
<dbReference type="Proteomes" id="UP000504632">
    <property type="component" value="Chromosome 8"/>
</dbReference>